<dbReference type="EMBL" id="JWZT01005498">
    <property type="protein sequence ID" value="KII60705.1"/>
    <property type="molecule type" value="Genomic_DNA"/>
</dbReference>
<accession>A0A0C2M117</accession>
<gene>
    <name evidence="1" type="ORF">RF11_00340</name>
</gene>
<protein>
    <submittedName>
        <fullName evidence="1">Uncharacterized protein</fullName>
    </submittedName>
</protein>
<evidence type="ECO:0000313" key="1">
    <source>
        <dbReference type="EMBL" id="KII60705.1"/>
    </source>
</evidence>
<keyword evidence="2" id="KW-1185">Reference proteome</keyword>
<comment type="caution">
    <text evidence="1">The sequence shown here is derived from an EMBL/GenBank/DDBJ whole genome shotgun (WGS) entry which is preliminary data.</text>
</comment>
<name>A0A0C2M117_THEKT</name>
<dbReference type="AlphaFoldDB" id="A0A0C2M117"/>
<reference evidence="1 2" key="1">
    <citation type="journal article" date="2014" name="Genome Biol. Evol.">
        <title>The genome of the myxosporean Thelohanellus kitauei shows adaptations to nutrient acquisition within its fish host.</title>
        <authorList>
            <person name="Yang Y."/>
            <person name="Xiong J."/>
            <person name="Zhou Z."/>
            <person name="Huo F."/>
            <person name="Miao W."/>
            <person name="Ran C."/>
            <person name="Liu Y."/>
            <person name="Zhang J."/>
            <person name="Feng J."/>
            <person name="Wang M."/>
            <person name="Wang M."/>
            <person name="Wang L."/>
            <person name="Yao B."/>
        </authorList>
    </citation>
    <scope>NUCLEOTIDE SEQUENCE [LARGE SCALE GENOMIC DNA]</scope>
    <source>
        <strain evidence="1">Wuqing</strain>
    </source>
</reference>
<evidence type="ECO:0000313" key="2">
    <source>
        <dbReference type="Proteomes" id="UP000031668"/>
    </source>
</evidence>
<sequence length="101" mass="11958">MSLHKLWVTAAYEAEELIVKVERFITHSMNNKKIPNFLSYHCIINHEVLNNNILPFVYFMKVATTIVNLRSRTRLKCRFYENIILNIVQNGILYDRISMLA</sequence>
<dbReference type="Proteomes" id="UP000031668">
    <property type="component" value="Unassembled WGS sequence"/>
</dbReference>
<organism evidence="1 2">
    <name type="scientific">Thelohanellus kitauei</name>
    <name type="common">Myxosporean</name>
    <dbReference type="NCBI Taxonomy" id="669202"/>
    <lineage>
        <taxon>Eukaryota</taxon>
        <taxon>Metazoa</taxon>
        <taxon>Cnidaria</taxon>
        <taxon>Myxozoa</taxon>
        <taxon>Myxosporea</taxon>
        <taxon>Bivalvulida</taxon>
        <taxon>Platysporina</taxon>
        <taxon>Myxobolidae</taxon>
        <taxon>Thelohanellus</taxon>
    </lineage>
</organism>
<proteinExistence type="predicted"/>